<evidence type="ECO:0000256" key="4">
    <source>
        <dbReference type="ARBA" id="ARBA00022729"/>
    </source>
</evidence>
<protein>
    <submittedName>
        <fullName evidence="7">ABC transporter substrate-binding protein</fullName>
    </submittedName>
</protein>
<evidence type="ECO:0000256" key="3">
    <source>
        <dbReference type="ARBA" id="ARBA00022448"/>
    </source>
</evidence>
<dbReference type="Gene3D" id="3.10.105.10">
    <property type="entry name" value="Dipeptide-binding Protein, Domain 3"/>
    <property type="match status" value="1"/>
</dbReference>
<feature type="signal peptide" evidence="5">
    <location>
        <begin position="1"/>
        <end position="23"/>
    </location>
</feature>
<dbReference type="PANTHER" id="PTHR30290">
    <property type="entry name" value="PERIPLASMIC BINDING COMPONENT OF ABC TRANSPORTER"/>
    <property type="match status" value="1"/>
</dbReference>
<dbReference type="InterPro" id="IPR023765">
    <property type="entry name" value="SBP_5_CS"/>
</dbReference>
<dbReference type="SUPFAM" id="SSF53850">
    <property type="entry name" value="Periplasmic binding protein-like II"/>
    <property type="match status" value="1"/>
</dbReference>
<dbReference type="Pfam" id="PF00496">
    <property type="entry name" value="SBP_bac_5"/>
    <property type="match status" value="1"/>
</dbReference>
<dbReference type="GO" id="GO:1904680">
    <property type="term" value="F:peptide transmembrane transporter activity"/>
    <property type="evidence" value="ECO:0007669"/>
    <property type="project" value="TreeGrafter"/>
</dbReference>
<keyword evidence="4 5" id="KW-0732">Signal</keyword>
<gene>
    <name evidence="7" type="ORF">ABEG18_15085</name>
</gene>
<dbReference type="GO" id="GO:0030288">
    <property type="term" value="C:outer membrane-bounded periplasmic space"/>
    <property type="evidence" value="ECO:0007669"/>
    <property type="project" value="UniProtKB-ARBA"/>
</dbReference>
<dbReference type="InterPro" id="IPR039424">
    <property type="entry name" value="SBP_5"/>
</dbReference>
<sequence>MSKSLIAAAALLLLASTAPGAYAQGTLNVGMAAADVGQLDPHRATTTQDKPVVSWIFNGLVRFKPGSASLETLEPDLAEKWEASPDKLTWTFTLRKGVKFHGDYGELTADDVVFSLKRAADTKTSSFAADYAAIDTIEAVDPLTVRIKLKQAIPSLLGLVTNYHGGNIVSKKAVEALGADFRLKPIGTGPFVFQEYKPNESLTLVANKSYFRGAPKLDKIVYRFIPADSARDLAFASGELDVVYGRQDQKWAERFKKEKDVVVDVLRPAELSVIHLNMAMKPLDDKRVRQAIAYAINRPQMVQFKGELTAEPPVSVVPNGYLGTTKAPLYPHDVAKAKALLKEAGFEKGLQVKSVQTSLPTMLNSMQIVQSQLKQAGIDLQLEVVDHQTYHANIRKDLSGVTYYSAARFPVADVYLTQFFSSKSIVGTPTAVTNFSHCAVADKEIEAARSEPDLAKQKELWATAQTKIVEEVCAVPLFEQLQIWAHKTNVDFGYDLKDAIHLGPVITEATTKK</sequence>
<evidence type="ECO:0000256" key="2">
    <source>
        <dbReference type="ARBA" id="ARBA00005695"/>
    </source>
</evidence>
<comment type="similarity">
    <text evidence="2">Belongs to the bacterial solute-binding protein 5 family.</text>
</comment>
<dbReference type="GO" id="GO:0015833">
    <property type="term" value="P:peptide transport"/>
    <property type="evidence" value="ECO:0007669"/>
    <property type="project" value="TreeGrafter"/>
</dbReference>
<feature type="chain" id="PRO_5043862631" evidence="5">
    <location>
        <begin position="24"/>
        <end position="513"/>
    </location>
</feature>
<name>A0AAU7J9U4_9HYPH</name>
<evidence type="ECO:0000256" key="1">
    <source>
        <dbReference type="ARBA" id="ARBA00004418"/>
    </source>
</evidence>
<dbReference type="InterPro" id="IPR000914">
    <property type="entry name" value="SBP_5_dom"/>
</dbReference>
<dbReference type="Gene3D" id="3.90.76.10">
    <property type="entry name" value="Dipeptide-binding Protein, Domain 1"/>
    <property type="match status" value="1"/>
</dbReference>
<dbReference type="EMBL" id="CP157484">
    <property type="protein sequence ID" value="XBO37058.1"/>
    <property type="molecule type" value="Genomic_DNA"/>
</dbReference>
<proteinExistence type="inferred from homology"/>
<feature type="domain" description="Solute-binding protein family 5" evidence="6">
    <location>
        <begin position="73"/>
        <end position="423"/>
    </location>
</feature>
<keyword evidence="3" id="KW-0813">Transport</keyword>
<dbReference type="GO" id="GO:0043190">
    <property type="term" value="C:ATP-binding cassette (ABC) transporter complex"/>
    <property type="evidence" value="ECO:0007669"/>
    <property type="project" value="InterPro"/>
</dbReference>
<dbReference type="PANTHER" id="PTHR30290:SF9">
    <property type="entry name" value="OLIGOPEPTIDE-BINDING PROTEIN APPA"/>
    <property type="match status" value="1"/>
</dbReference>
<dbReference type="AlphaFoldDB" id="A0AAU7J9U4"/>
<reference evidence="7" key="1">
    <citation type="submission" date="2024-05" db="EMBL/GenBank/DDBJ databases">
        <authorList>
            <person name="Kim S."/>
            <person name="Heo J."/>
            <person name="Choi H."/>
            <person name="Choi Y."/>
            <person name="Kwon S.-W."/>
            <person name="Kim Y."/>
        </authorList>
    </citation>
    <scope>NUCLEOTIDE SEQUENCE</scope>
    <source>
        <strain evidence="7">KACC 23698</strain>
    </source>
</reference>
<evidence type="ECO:0000259" key="6">
    <source>
        <dbReference type="Pfam" id="PF00496"/>
    </source>
</evidence>
<dbReference type="Gene3D" id="3.40.190.10">
    <property type="entry name" value="Periplasmic binding protein-like II"/>
    <property type="match status" value="1"/>
</dbReference>
<dbReference type="PIRSF" id="PIRSF002741">
    <property type="entry name" value="MppA"/>
    <property type="match status" value="1"/>
</dbReference>
<dbReference type="CDD" id="cd08508">
    <property type="entry name" value="PBP2_NikA_DppA_OppA_like_1"/>
    <property type="match status" value="1"/>
</dbReference>
<dbReference type="RefSeq" id="WP_406853881.1">
    <property type="nucleotide sequence ID" value="NZ_CP157484.1"/>
</dbReference>
<evidence type="ECO:0000313" key="7">
    <source>
        <dbReference type="EMBL" id="XBO37058.1"/>
    </source>
</evidence>
<organism evidence="7">
    <name type="scientific">Alsobacter sp. KACC 23698</name>
    <dbReference type="NCBI Taxonomy" id="3149229"/>
    <lineage>
        <taxon>Bacteria</taxon>
        <taxon>Pseudomonadati</taxon>
        <taxon>Pseudomonadota</taxon>
        <taxon>Alphaproteobacteria</taxon>
        <taxon>Hyphomicrobiales</taxon>
        <taxon>Alsobacteraceae</taxon>
        <taxon>Alsobacter</taxon>
    </lineage>
</organism>
<comment type="subcellular location">
    <subcellularLocation>
        <location evidence="1">Periplasm</location>
    </subcellularLocation>
</comment>
<evidence type="ECO:0000256" key="5">
    <source>
        <dbReference type="SAM" id="SignalP"/>
    </source>
</evidence>
<dbReference type="InterPro" id="IPR030678">
    <property type="entry name" value="Peptide/Ni-bd"/>
</dbReference>
<dbReference type="PROSITE" id="PS01040">
    <property type="entry name" value="SBP_BACTERIAL_5"/>
    <property type="match status" value="1"/>
</dbReference>
<accession>A0AAU7J9U4</accession>